<dbReference type="PROSITE" id="PS00028">
    <property type="entry name" value="ZINC_FINGER_C2H2_1"/>
    <property type="match status" value="4"/>
</dbReference>
<evidence type="ECO:0000256" key="8">
    <source>
        <dbReference type="ARBA" id="ARBA00023015"/>
    </source>
</evidence>
<keyword evidence="6 13" id="KW-0863">Zinc-finger</keyword>
<evidence type="ECO:0000256" key="6">
    <source>
        <dbReference type="ARBA" id="ARBA00022771"/>
    </source>
</evidence>
<reference evidence="15" key="2">
    <citation type="submission" date="2015-02" db="UniProtKB">
        <authorList>
            <consortium name="EnsemblMetazoa"/>
        </authorList>
    </citation>
    <scope>IDENTIFICATION</scope>
</reference>
<evidence type="ECO:0000313" key="16">
    <source>
        <dbReference type="Proteomes" id="UP000014500"/>
    </source>
</evidence>
<evidence type="ECO:0000256" key="1">
    <source>
        <dbReference type="ARBA" id="ARBA00004123"/>
    </source>
</evidence>
<dbReference type="HOGENOM" id="CLU_002678_42_3_1"/>
<dbReference type="eggNOG" id="KOG2462">
    <property type="taxonomic scope" value="Eukaryota"/>
</dbReference>
<dbReference type="FunFam" id="3.30.160.60:FF:000043">
    <property type="entry name" value="Scratch family zinc finger 2"/>
    <property type="match status" value="1"/>
</dbReference>
<evidence type="ECO:0000256" key="3">
    <source>
        <dbReference type="ARBA" id="ARBA00022491"/>
    </source>
</evidence>
<dbReference type="SUPFAM" id="SSF57667">
    <property type="entry name" value="beta-beta-alpha zinc fingers"/>
    <property type="match status" value="4"/>
</dbReference>
<evidence type="ECO:0000256" key="5">
    <source>
        <dbReference type="ARBA" id="ARBA00022737"/>
    </source>
</evidence>
<dbReference type="InterPro" id="IPR036236">
    <property type="entry name" value="Znf_C2H2_sf"/>
</dbReference>
<keyword evidence="10" id="KW-0804">Transcription</keyword>
<evidence type="ECO:0000256" key="13">
    <source>
        <dbReference type="PROSITE-ProRule" id="PRU00042"/>
    </source>
</evidence>
<feature type="domain" description="C2H2-type" evidence="14">
    <location>
        <begin position="235"/>
        <end position="262"/>
    </location>
</feature>
<evidence type="ECO:0000256" key="7">
    <source>
        <dbReference type="ARBA" id="ARBA00022833"/>
    </source>
</evidence>
<reference evidence="16" key="1">
    <citation type="submission" date="2011-05" db="EMBL/GenBank/DDBJ databases">
        <authorList>
            <person name="Richards S.R."/>
            <person name="Qu J."/>
            <person name="Jiang H."/>
            <person name="Jhangiani S.N."/>
            <person name="Agravi P."/>
            <person name="Goodspeed R."/>
            <person name="Gross S."/>
            <person name="Mandapat C."/>
            <person name="Jackson L."/>
            <person name="Mathew T."/>
            <person name="Pu L."/>
            <person name="Thornton R."/>
            <person name="Saada N."/>
            <person name="Wilczek-Boney K.B."/>
            <person name="Lee S."/>
            <person name="Kovar C."/>
            <person name="Wu Y."/>
            <person name="Scherer S.E."/>
            <person name="Worley K.C."/>
            <person name="Muzny D.M."/>
            <person name="Gibbs R."/>
        </authorList>
    </citation>
    <scope>NUCLEOTIDE SEQUENCE</scope>
    <source>
        <strain evidence="16">Brora</strain>
    </source>
</reference>
<keyword evidence="9" id="KW-0238">DNA-binding</keyword>
<dbReference type="OMA" id="FEANTWH"/>
<keyword evidence="11" id="KW-0539">Nucleus</keyword>
<dbReference type="GO" id="GO:0000978">
    <property type="term" value="F:RNA polymerase II cis-regulatory region sequence-specific DNA binding"/>
    <property type="evidence" value="ECO:0007669"/>
    <property type="project" value="TreeGrafter"/>
</dbReference>
<comment type="subcellular location">
    <subcellularLocation>
        <location evidence="1">Nucleus</location>
    </subcellularLocation>
</comment>
<evidence type="ECO:0000256" key="10">
    <source>
        <dbReference type="ARBA" id="ARBA00023163"/>
    </source>
</evidence>
<proteinExistence type="inferred from homology"/>
<dbReference type="GO" id="GO:0005634">
    <property type="term" value="C:nucleus"/>
    <property type="evidence" value="ECO:0007669"/>
    <property type="project" value="UniProtKB-SubCell"/>
</dbReference>
<dbReference type="STRING" id="126957.T1ILA8"/>
<feature type="domain" description="C2H2-type" evidence="14">
    <location>
        <begin position="320"/>
        <end position="347"/>
    </location>
</feature>
<dbReference type="AlphaFoldDB" id="T1ILA8"/>
<dbReference type="GO" id="GO:0055059">
    <property type="term" value="P:asymmetric neuroblast division"/>
    <property type="evidence" value="ECO:0007669"/>
    <property type="project" value="UniProtKB-ARBA"/>
</dbReference>
<evidence type="ECO:0000256" key="12">
    <source>
        <dbReference type="ARBA" id="ARBA00037948"/>
    </source>
</evidence>
<dbReference type="FunFam" id="3.30.160.60:FF:000085">
    <property type="entry name" value="Snail zinc finger protein"/>
    <property type="match status" value="1"/>
</dbReference>
<dbReference type="PhylomeDB" id="T1ILA8"/>
<dbReference type="GO" id="GO:0008270">
    <property type="term" value="F:zinc ion binding"/>
    <property type="evidence" value="ECO:0007669"/>
    <property type="project" value="UniProtKB-KW"/>
</dbReference>
<dbReference type="SMART" id="SM00355">
    <property type="entry name" value="ZnF_C2H2"/>
    <property type="match status" value="5"/>
</dbReference>
<dbReference type="GO" id="GO:0000981">
    <property type="term" value="F:DNA-binding transcription factor activity, RNA polymerase II-specific"/>
    <property type="evidence" value="ECO:0007669"/>
    <property type="project" value="TreeGrafter"/>
</dbReference>
<dbReference type="PANTHER" id="PTHR24388">
    <property type="entry name" value="ZINC FINGER PROTEIN"/>
    <property type="match status" value="1"/>
</dbReference>
<keyword evidence="3" id="KW-0678">Repressor</keyword>
<evidence type="ECO:0000256" key="11">
    <source>
        <dbReference type="ARBA" id="ARBA00023242"/>
    </source>
</evidence>
<evidence type="ECO:0000256" key="4">
    <source>
        <dbReference type="ARBA" id="ARBA00022723"/>
    </source>
</evidence>
<dbReference type="InterPro" id="IPR013087">
    <property type="entry name" value="Znf_C2H2_type"/>
</dbReference>
<dbReference type="EnsemblMetazoa" id="SMAR001730-RA">
    <property type="protein sequence ID" value="SMAR001730-PA"/>
    <property type="gene ID" value="SMAR001730"/>
</dbReference>
<dbReference type="FunFam" id="3.30.160.60:FF:001114">
    <property type="entry name" value="Zinc finger protein SNAI2"/>
    <property type="match status" value="1"/>
</dbReference>
<evidence type="ECO:0000259" key="14">
    <source>
        <dbReference type="PROSITE" id="PS50157"/>
    </source>
</evidence>
<evidence type="ECO:0000256" key="9">
    <source>
        <dbReference type="ARBA" id="ARBA00023125"/>
    </source>
</evidence>
<dbReference type="GO" id="GO:2000177">
    <property type="term" value="P:regulation of neural precursor cell proliferation"/>
    <property type="evidence" value="ECO:0007669"/>
    <property type="project" value="UniProtKB-ARBA"/>
</dbReference>
<dbReference type="InterPro" id="IPR050527">
    <property type="entry name" value="Snail/Krueppel_Znf"/>
</dbReference>
<comment type="similarity">
    <text evidence="12">Belongs to the snail C2H2-type zinc-finger protein family.</text>
</comment>
<dbReference type="Gene3D" id="3.30.160.60">
    <property type="entry name" value="Classic Zinc Finger"/>
    <property type="match status" value="4"/>
</dbReference>
<name>T1ILA8_STRMM</name>
<keyword evidence="16" id="KW-1185">Reference proteome</keyword>
<dbReference type="PANTHER" id="PTHR24388:SF54">
    <property type="entry name" value="PROTEIN ESCARGOT"/>
    <property type="match status" value="1"/>
</dbReference>
<keyword evidence="2" id="KW-0217">Developmental protein</keyword>
<keyword evidence="4" id="KW-0479">Metal-binding</keyword>
<evidence type="ECO:0000256" key="2">
    <source>
        <dbReference type="ARBA" id="ARBA00022473"/>
    </source>
</evidence>
<evidence type="ECO:0000313" key="15">
    <source>
        <dbReference type="EnsemblMetazoa" id="SMAR001730-PA"/>
    </source>
</evidence>
<organism evidence="15 16">
    <name type="scientific">Strigamia maritima</name>
    <name type="common">European centipede</name>
    <name type="synonym">Geophilus maritimus</name>
    <dbReference type="NCBI Taxonomy" id="126957"/>
    <lineage>
        <taxon>Eukaryota</taxon>
        <taxon>Metazoa</taxon>
        <taxon>Ecdysozoa</taxon>
        <taxon>Arthropoda</taxon>
        <taxon>Myriapoda</taxon>
        <taxon>Chilopoda</taxon>
        <taxon>Pleurostigmophora</taxon>
        <taxon>Geophilomorpha</taxon>
        <taxon>Linotaeniidae</taxon>
        <taxon>Strigamia</taxon>
    </lineage>
</organism>
<dbReference type="FunFam" id="3.30.160.60:FF:000207">
    <property type="entry name" value="zinc finger protein SNAI2"/>
    <property type="match status" value="1"/>
</dbReference>
<dbReference type="GO" id="GO:0060562">
    <property type="term" value="P:epithelial tube morphogenesis"/>
    <property type="evidence" value="ECO:0007669"/>
    <property type="project" value="UniProtKB-ARBA"/>
</dbReference>
<dbReference type="Pfam" id="PF00096">
    <property type="entry name" value="zf-C2H2"/>
    <property type="match status" value="5"/>
</dbReference>
<feature type="domain" description="C2H2-type" evidence="14">
    <location>
        <begin position="292"/>
        <end position="319"/>
    </location>
</feature>
<dbReference type="Proteomes" id="UP000014500">
    <property type="component" value="Unassembled WGS sequence"/>
</dbReference>
<feature type="domain" description="C2H2-type" evidence="14">
    <location>
        <begin position="348"/>
        <end position="374"/>
    </location>
</feature>
<keyword evidence="7" id="KW-0862">Zinc</keyword>
<keyword evidence="5" id="KW-0677">Repeat</keyword>
<protein>
    <recommendedName>
        <fullName evidence="14">C2H2-type domain-containing protein</fullName>
    </recommendedName>
</protein>
<dbReference type="EMBL" id="JH430767">
    <property type="status" value="NOT_ANNOTATED_CDS"/>
    <property type="molecule type" value="Genomic_DNA"/>
</dbReference>
<dbReference type="PROSITE" id="PS50157">
    <property type="entry name" value="ZINC_FINGER_C2H2_2"/>
    <property type="match status" value="5"/>
</dbReference>
<sequence length="374" mass="42645">RVGVVQFRLAPAVCFHTARILWKRHLVVTRQPGVSKRPFPISHWPTPNSSPPNSLFKRLCPHTPLIASTALRTVNMPRAFLIKKHFGVNPISRTKKSRESPIKHDTDVTNKNRRIEHTIPGDWTPPRTPSDDLVTTPPPPPLISSQRNPLTSLVDPFEANTWHKSVIPPYVPFSISSVYPAFTQQSDYYRGAALYSLIPNEKKAESIRMDHQHEKKNPNLDVSSFIYNLWDAPRYQCPDCNKSYSTLSGLNKHQQFHCVTQAQKSFSCKYCDKIYVSLGALKMHIRTHTLPCKCKLCGKAFSRPWLLQGHVRTHTGEKPFACQHCNRAFADRSNLRAHLQTHSDVKKYSCTNCSKTFSRMSLLVKHKDGSCSRD</sequence>
<keyword evidence="8" id="KW-0805">Transcription regulation</keyword>
<accession>T1ILA8</accession>
<feature type="domain" description="C2H2-type" evidence="14">
    <location>
        <begin position="266"/>
        <end position="289"/>
    </location>
</feature>